<gene>
    <name evidence="3" type="ORF">V8J38_11220</name>
</gene>
<organism evidence="3 4">
    <name type="scientific">Brevundimonas olei</name>
    <dbReference type="NCBI Taxonomy" id="657642"/>
    <lineage>
        <taxon>Bacteria</taxon>
        <taxon>Pseudomonadati</taxon>
        <taxon>Pseudomonadota</taxon>
        <taxon>Alphaproteobacteria</taxon>
        <taxon>Caulobacterales</taxon>
        <taxon>Caulobacteraceae</taxon>
        <taxon>Brevundimonas</taxon>
    </lineage>
</organism>
<dbReference type="Pfam" id="PF00182">
    <property type="entry name" value="Glyco_hydro_19"/>
    <property type="match status" value="1"/>
</dbReference>
<dbReference type="InterPro" id="IPR023346">
    <property type="entry name" value="Lysozyme-like_dom_sf"/>
</dbReference>
<proteinExistence type="predicted"/>
<keyword evidence="3" id="KW-0378">Hydrolase</keyword>
<dbReference type="InterPro" id="IPR000726">
    <property type="entry name" value="Glyco_hydro_19_cat"/>
</dbReference>
<evidence type="ECO:0000259" key="2">
    <source>
        <dbReference type="Pfam" id="PF00182"/>
    </source>
</evidence>
<evidence type="ECO:0000256" key="1">
    <source>
        <dbReference type="SAM" id="Phobius"/>
    </source>
</evidence>
<name>A0ABZ2IDG8_9CAUL</name>
<sequence length="289" mass="30995">MTLDRATFFAFARRAPFGNRLTQEQVDGCEAILNAWTGDDDRQLAYVLATAFHETAGTMAPVREGSTPSRRLTDTQARRVVAKYRYGKPDPETGHVYYGRGLPQLTWRRNYEKMGRKLGLDLVNGPDVALGLGVSSRILIAGMVDGDFTGKKLSDYFTAEKEDPEGARRIVNGTDKASLIAGYYKNFLDSLKAGREKANQPDRILAELAPGIPVEPSAIRTDGPDLTKDKTAIGGVLAGLGGLGGAAAVLRPVLEGIASPWAFAAFALVLVAAFLVLTGRVQIKGRAGA</sequence>
<evidence type="ECO:0000313" key="4">
    <source>
        <dbReference type="Proteomes" id="UP001363460"/>
    </source>
</evidence>
<dbReference type="SUPFAM" id="SSF53955">
    <property type="entry name" value="Lysozyme-like"/>
    <property type="match status" value="1"/>
</dbReference>
<feature type="transmembrane region" description="Helical" evidence="1">
    <location>
        <begin position="232"/>
        <end position="254"/>
    </location>
</feature>
<keyword evidence="4" id="KW-1185">Reference proteome</keyword>
<protein>
    <submittedName>
        <fullName evidence="3">Glycoside hydrolase family 19 protein</fullName>
    </submittedName>
</protein>
<accession>A0ABZ2IDG8</accession>
<reference evidence="3 4" key="1">
    <citation type="submission" date="2024-02" db="EMBL/GenBank/DDBJ databases">
        <title>Distribution and functional of Brevundimonas-related endobacteria within Verticillium dahliae.</title>
        <authorList>
            <person name="Zeng H."/>
        </authorList>
    </citation>
    <scope>NUCLEOTIDE SEQUENCE [LARGE SCALE GENOMIC DNA]</scope>
    <source>
        <strain evidence="3 4">TRM 44200</strain>
    </source>
</reference>
<evidence type="ECO:0000313" key="3">
    <source>
        <dbReference type="EMBL" id="WWT53824.1"/>
    </source>
</evidence>
<feature type="domain" description="Glycoside hydrolase family 19 catalytic" evidence="2">
    <location>
        <begin position="41"/>
        <end position="128"/>
    </location>
</feature>
<dbReference type="Gene3D" id="1.10.530.10">
    <property type="match status" value="1"/>
</dbReference>
<keyword evidence="1" id="KW-1133">Transmembrane helix</keyword>
<dbReference type="RefSeq" id="WP_338575737.1">
    <property type="nucleotide sequence ID" value="NZ_CP146369.1"/>
</dbReference>
<dbReference type="GO" id="GO:0016787">
    <property type="term" value="F:hydrolase activity"/>
    <property type="evidence" value="ECO:0007669"/>
    <property type="project" value="UniProtKB-KW"/>
</dbReference>
<keyword evidence="1" id="KW-0812">Transmembrane</keyword>
<keyword evidence="1" id="KW-0472">Membrane</keyword>
<dbReference type="Proteomes" id="UP001363460">
    <property type="component" value="Chromosome"/>
</dbReference>
<dbReference type="EMBL" id="CP146369">
    <property type="protein sequence ID" value="WWT53824.1"/>
    <property type="molecule type" value="Genomic_DNA"/>
</dbReference>
<feature type="transmembrane region" description="Helical" evidence="1">
    <location>
        <begin position="260"/>
        <end position="277"/>
    </location>
</feature>